<dbReference type="SUPFAM" id="SSF47384">
    <property type="entry name" value="Homodimeric domain of signal transducing histidine kinase"/>
    <property type="match status" value="1"/>
</dbReference>
<feature type="coiled-coil region" evidence="9">
    <location>
        <begin position="178"/>
        <end position="208"/>
    </location>
</feature>
<dbReference type="Proteomes" id="UP000178943">
    <property type="component" value="Unassembled WGS sequence"/>
</dbReference>
<dbReference type="CDD" id="cd00075">
    <property type="entry name" value="HATPase"/>
    <property type="match status" value="1"/>
</dbReference>
<feature type="transmembrane region" description="Helical" evidence="10">
    <location>
        <begin position="117"/>
        <end position="137"/>
    </location>
</feature>
<keyword evidence="9" id="KW-0175">Coiled coil</keyword>
<keyword evidence="10" id="KW-0472">Membrane</keyword>
<dbReference type="EMBL" id="MFGW01000225">
    <property type="protein sequence ID" value="OGF59028.1"/>
    <property type="molecule type" value="Genomic_DNA"/>
</dbReference>
<evidence type="ECO:0000256" key="6">
    <source>
        <dbReference type="ARBA" id="ARBA00022777"/>
    </source>
</evidence>
<gene>
    <name evidence="12" type="ORF">A2Y62_02525</name>
</gene>
<proteinExistence type="predicted"/>
<evidence type="ECO:0000256" key="3">
    <source>
        <dbReference type="ARBA" id="ARBA00022553"/>
    </source>
</evidence>
<evidence type="ECO:0000256" key="4">
    <source>
        <dbReference type="ARBA" id="ARBA00022679"/>
    </source>
</evidence>
<dbReference type="AlphaFoldDB" id="A0A1F5V6V5"/>
<dbReference type="InterPro" id="IPR036890">
    <property type="entry name" value="HATPase_C_sf"/>
</dbReference>
<dbReference type="CDD" id="cd00082">
    <property type="entry name" value="HisKA"/>
    <property type="match status" value="1"/>
</dbReference>
<keyword evidence="8" id="KW-0902">Two-component regulatory system</keyword>
<dbReference type="Pfam" id="PF25323">
    <property type="entry name" value="6TM_PilS"/>
    <property type="match status" value="1"/>
</dbReference>
<name>A0A1F5V6V5_9BACT</name>
<dbReference type="SMART" id="SM00388">
    <property type="entry name" value="HisKA"/>
    <property type="match status" value="1"/>
</dbReference>
<keyword evidence="4" id="KW-0808">Transferase</keyword>
<keyword evidence="7" id="KW-0067">ATP-binding</keyword>
<feature type="domain" description="Histidine kinase" evidence="11">
    <location>
        <begin position="333"/>
        <end position="540"/>
    </location>
</feature>
<keyword evidence="3" id="KW-0597">Phosphoprotein</keyword>
<dbReference type="InterPro" id="IPR003661">
    <property type="entry name" value="HisK_dim/P_dom"/>
</dbReference>
<feature type="transmembrane region" description="Helical" evidence="10">
    <location>
        <begin position="41"/>
        <end position="59"/>
    </location>
</feature>
<dbReference type="Gene3D" id="3.30.450.20">
    <property type="entry name" value="PAS domain"/>
    <property type="match status" value="1"/>
</dbReference>
<evidence type="ECO:0000256" key="1">
    <source>
        <dbReference type="ARBA" id="ARBA00000085"/>
    </source>
</evidence>
<evidence type="ECO:0000256" key="7">
    <source>
        <dbReference type="ARBA" id="ARBA00022840"/>
    </source>
</evidence>
<feature type="transmembrane region" description="Helical" evidence="10">
    <location>
        <begin position="94"/>
        <end position="110"/>
    </location>
</feature>
<dbReference type="Pfam" id="PF02518">
    <property type="entry name" value="HATPase_c"/>
    <property type="match status" value="1"/>
</dbReference>
<evidence type="ECO:0000256" key="2">
    <source>
        <dbReference type="ARBA" id="ARBA00012438"/>
    </source>
</evidence>
<keyword evidence="5" id="KW-0547">Nucleotide-binding</keyword>
<dbReference type="Pfam" id="PF00512">
    <property type="entry name" value="HisKA"/>
    <property type="match status" value="1"/>
</dbReference>
<dbReference type="PANTHER" id="PTHR43065:SF10">
    <property type="entry name" value="PEROXIDE STRESS-ACTIVATED HISTIDINE KINASE MAK3"/>
    <property type="match status" value="1"/>
</dbReference>
<dbReference type="PRINTS" id="PR00344">
    <property type="entry name" value="BCTRLSENSOR"/>
</dbReference>
<dbReference type="Gene3D" id="3.30.565.10">
    <property type="entry name" value="Histidine kinase-like ATPase, C-terminal domain"/>
    <property type="match status" value="1"/>
</dbReference>
<dbReference type="SMART" id="SM00387">
    <property type="entry name" value="HATPase_c"/>
    <property type="match status" value="1"/>
</dbReference>
<feature type="transmembrane region" description="Helical" evidence="10">
    <location>
        <begin position="157"/>
        <end position="177"/>
    </location>
</feature>
<evidence type="ECO:0000256" key="9">
    <source>
        <dbReference type="SAM" id="Coils"/>
    </source>
</evidence>
<dbReference type="GO" id="GO:0000155">
    <property type="term" value="F:phosphorelay sensor kinase activity"/>
    <property type="evidence" value="ECO:0007669"/>
    <property type="project" value="InterPro"/>
</dbReference>
<feature type="transmembrane region" description="Helical" evidence="10">
    <location>
        <begin position="7"/>
        <end position="29"/>
    </location>
</feature>
<dbReference type="InterPro" id="IPR005467">
    <property type="entry name" value="His_kinase_dom"/>
</dbReference>
<dbReference type="InterPro" id="IPR036097">
    <property type="entry name" value="HisK_dim/P_sf"/>
</dbReference>
<accession>A0A1F5V6V5</accession>
<dbReference type="Pfam" id="PF13188">
    <property type="entry name" value="PAS_8"/>
    <property type="match status" value="1"/>
</dbReference>
<feature type="transmembrane region" description="Helical" evidence="10">
    <location>
        <begin position="71"/>
        <end position="88"/>
    </location>
</feature>
<dbReference type="PANTHER" id="PTHR43065">
    <property type="entry name" value="SENSOR HISTIDINE KINASE"/>
    <property type="match status" value="1"/>
</dbReference>
<dbReference type="EC" id="2.7.13.3" evidence="2"/>
<evidence type="ECO:0000256" key="5">
    <source>
        <dbReference type="ARBA" id="ARBA00022741"/>
    </source>
</evidence>
<dbReference type="InterPro" id="IPR004358">
    <property type="entry name" value="Sig_transdc_His_kin-like_C"/>
</dbReference>
<dbReference type="Gene3D" id="1.10.287.130">
    <property type="match status" value="1"/>
</dbReference>
<comment type="catalytic activity">
    <reaction evidence="1">
        <text>ATP + protein L-histidine = ADP + protein N-phospho-L-histidine.</text>
        <dbReference type="EC" id="2.7.13.3"/>
    </reaction>
</comment>
<dbReference type="GO" id="GO:0005524">
    <property type="term" value="F:ATP binding"/>
    <property type="evidence" value="ECO:0007669"/>
    <property type="project" value="UniProtKB-KW"/>
</dbReference>
<dbReference type="SUPFAM" id="SSF55785">
    <property type="entry name" value="PYP-like sensor domain (PAS domain)"/>
    <property type="match status" value="1"/>
</dbReference>
<dbReference type="SUPFAM" id="SSF55874">
    <property type="entry name" value="ATPase domain of HSP90 chaperone/DNA topoisomerase II/histidine kinase"/>
    <property type="match status" value="1"/>
</dbReference>
<evidence type="ECO:0000313" key="13">
    <source>
        <dbReference type="Proteomes" id="UP000178943"/>
    </source>
</evidence>
<evidence type="ECO:0000256" key="8">
    <source>
        <dbReference type="ARBA" id="ARBA00023012"/>
    </source>
</evidence>
<evidence type="ECO:0000313" key="12">
    <source>
        <dbReference type="EMBL" id="OGF59028.1"/>
    </source>
</evidence>
<evidence type="ECO:0000259" key="11">
    <source>
        <dbReference type="PROSITE" id="PS50109"/>
    </source>
</evidence>
<sequence>MEKHENRLFWVIIIRLVIALSILCSAILIQLVSKTILPINPLYFLIAFILFLSVAYLFLFLRKAQEQFQNYFQLIIDILLITSLIYLTGGIQSPFSFLYIITIITASILLSRKGTIIIATLSILVFGILVDLMHLKIIPYYDPEKVYVASYPVSTVYFNFFLNFLAFLITGWLSIYLSEKANKSYEELQEKENKLAQLKQLYQNVIESMASGLITIDAKGCLTFANNAAYKILRKNDKSQLPAFYFDDLFSNLIKFDELVKQVGKSIFYRMEGFIIANEERVEIGAVASELRDINDTIMGYLIVFQDITDIKILQERVNLKDRMAALGEMAAGIAHEIRNPLSAIRGSVQLLKSNVKTENVDEITNIMLRESDRLNKLIESFLNYAKPASFKLQQMSLCSVISEALEYLKKSCLLNNNIQIKYEFPKSLCNTMIDPDQFIQAIRNIVMNAIQAMPSGGLLSITIKEENNFWKLEFKDNGVGIESHRLKKIFDPFQQSTTGGSGLGMAIIYRIVKEHNGAVEVVSVPRQGTTVIIKLPQLSE</sequence>
<dbReference type="STRING" id="1817863.A2Y62_02525"/>
<comment type="caution">
    <text evidence="12">The sequence shown here is derived from an EMBL/GenBank/DDBJ whole genome shotgun (WGS) entry which is preliminary data.</text>
</comment>
<evidence type="ECO:0000256" key="10">
    <source>
        <dbReference type="SAM" id="Phobius"/>
    </source>
</evidence>
<organism evidence="12 13">
    <name type="scientific">Candidatus Fischerbacteria bacterium RBG_13_37_8</name>
    <dbReference type="NCBI Taxonomy" id="1817863"/>
    <lineage>
        <taxon>Bacteria</taxon>
        <taxon>Candidatus Fischeribacteriota</taxon>
    </lineage>
</organism>
<keyword evidence="10" id="KW-1133">Transmembrane helix</keyword>
<keyword evidence="6" id="KW-0418">Kinase</keyword>
<protein>
    <recommendedName>
        <fullName evidence="2">histidine kinase</fullName>
        <ecNumber evidence="2">2.7.13.3</ecNumber>
    </recommendedName>
</protein>
<dbReference type="InterPro" id="IPR035965">
    <property type="entry name" value="PAS-like_dom_sf"/>
</dbReference>
<dbReference type="InterPro" id="IPR000014">
    <property type="entry name" value="PAS"/>
</dbReference>
<dbReference type="InterPro" id="IPR003594">
    <property type="entry name" value="HATPase_dom"/>
</dbReference>
<dbReference type="PROSITE" id="PS50109">
    <property type="entry name" value="HIS_KIN"/>
    <property type="match status" value="1"/>
</dbReference>
<reference evidence="12 13" key="1">
    <citation type="journal article" date="2016" name="Nat. Commun.">
        <title>Thousands of microbial genomes shed light on interconnected biogeochemical processes in an aquifer system.</title>
        <authorList>
            <person name="Anantharaman K."/>
            <person name="Brown C.T."/>
            <person name="Hug L.A."/>
            <person name="Sharon I."/>
            <person name="Castelle C.J."/>
            <person name="Probst A.J."/>
            <person name="Thomas B.C."/>
            <person name="Singh A."/>
            <person name="Wilkins M.J."/>
            <person name="Karaoz U."/>
            <person name="Brodie E.L."/>
            <person name="Williams K.H."/>
            <person name="Hubbard S.S."/>
            <person name="Banfield J.F."/>
        </authorList>
    </citation>
    <scope>NUCLEOTIDE SEQUENCE [LARGE SCALE GENOMIC DNA]</scope>
</reference>
<keyword evidence="10" id="KW-0812">Transmembrane</keyword>